<evidence type="ECO:0000313" key="2">
    <source>
        <dbReference type="EMBL" id="KAK1368356.1"/>
    </source>
</evidence>
<evidence type="ECO:0000313" key="3">
    <source>
        <dbReference type="Proteomes" id="UP001237642"/>
    </source>
</evidence>
<evidence type="ECO:0000256" key="1">
    <source>
        <dbReference type="SAM" id="MobiDB-lite"/>
    </source>
</evidence>
<keyword evidence="3" id="KW-1185">Reference proteome</keyword>
<gene>
    <name evidence="2" type="ORF">POM88_034448</name>
</gene>
<reference evidence="2" key="2">
    <citation type="submission" date="2023-05" db="EMBL/GenBank/DDBJ databases">
        <authorList>
            <person name="Schelkunov M.I."/>
        </authorList>
    </citation>
    <scope>NUCLEOTIDE SEQUENCE</scope>
    <source>
        <strain evidence="2">Hsosn_3</strain>
        <tissue evidence="2">Leaf</tissue>
    </source>
</reference>
<name>A0AAD8MCA5_9APIA</name>
<dbReference type="AlphaFoldDB" id="A0AAD8MCA5"/>
<comment type="caution">
    <text evidence="2">The sequence shown here is derived from an EMBL/GenBank/DDBJ whole genome shotgun (WGS) entry which is preliminary data.</text>
</comment>
<dbReference type="Proteomes" id="UP001237642">
    <property type="component" value="Unassembled WGS sequence"/>
</dbReference>
<dbReference type="PANTHER" id="PTHR33647:SF10">
    <property type="entry name" value="DUF4228 DOMAIN-CONTAINING PROTEIN"/>
    <property type="match status" value="1"/>
</dbReference>
<feature type="compositionally biased region" description="Polar residues" evidence="1">
    <location>
        <begin position="27"/>
        <end position="39"/>
    </location>
</feature>
<feature type="region of interest" description="Disordered" evidence="1">
    <location>
        <begin position="94"/>
        <end position="119"/>
    </location>
</feature>
<accession>A0AAD8MCA5</accession>
<organism evidence="2 3">
    <name type="scientific">Heracleum sosnowskyi</name>
    <dbReference type="NCBI Taxonomy" id="360622"/>
    <lineage>
        <taxon>Eukaryota</taxon>
        <taxon>Viridiplantae</taxon>
        <taxon>Streptophyta</taxon>
        <taxon>Embryophyta</taxon>
        <taxon>Tracheophyta</taxon>
        <taxon>Spermatophyta</taxon>
        <taxon>Magnoliopsida</taxon>
        <taxon>eudicotyledons</taxon>
        <taxon>Gunneridae</taxon>
        <taxon>Pentapetalae</taxon>
        <taxon>asterids</taxon>
        <taxon>campanulids</taxon>
        <taxon>Apiales</taxon>
        <taxon>Apiaceae</taxon>
        <taxon>Apioideae</taxon>
        <taxon>apioid superclade</taxon>
        <taxon>Tordylieae</taxon>
        <taxon>Tordyliinae</taxon>
        <taxon>Heracleum</taxon>
    </lineage>
</organism>
<dbReference type="EMBL" id="JAUIZM010000008">
    <property type="protein sequence ID" value="KAK1368356.1"/>
    <property type="molecule type" value="Genomic_DNA"/>
</dbReference>
<protein>
    <submittedName>
        <fullName evidence="2">Uncharacterized protein</fullName>
    </submittedName>
</protein>
<reference evidence="2" key="1">
    <citation type="submission" date="2023-02" db="EMBL/GenBank/DDBJ databases">
        <title>Genome of toxic invasive species Heracleum sosnowskyi carries increased number of genes despite the absence of recent whole-genome duplications.</title>
        <authorList>
            <person name="Schelkunov M."/>
            <person name="Shtratnikova V."/>
            <person name="Makarenko M."/>
            <person name="Klepikova A."/>
            <person name="Omelchenko D."/>
            <person name="Novikova G."/>
            <person name="Obukhova E."/>
            <person name="Bogdanov V."/>
            <person name="Penin A."/>
            <person name="Logacheva M."/>
        </authorList>
    </citation>
    <scope>NUCLEOTIDE SEQUENCE</scope>
    <source>
        <strain evidence="2">Hsosn_3</strain>
        <tissue evidence="2">Leaf</tissue>
    </source>
</reference>
<dbReference type="PANTHER" id="PTHR33647">
    <property type="entry name" value="OS01G0793900 PROTEIN"/>
    <property type="match status" value="1"/>
</dbReference>
<proteinExistence type="predicted"/>
<sequence>MGNSCCRGDGSSSVFPHFHSNEKESLLSDTSSLRPSPNYSGVYDNDKQHREVKIKITKEKLEELLGKADVHGMSADQVLARLLSASADHHYYDHDLDLDSDSHHHRSWRPALQTIPEVN</sequence>
<feature type="region of interest" description="Disordered" evidence="1">
    <location>
        <begin position="25"/>
        <end position="46"/>
    </location>
</feature>